<reference evidence="2" key="1">
    <citation type="submission" date="2018-04" db="EMBL/GenBank/DDBJ databases">
        <authorList>
            <person name="Cornet L."/>
        </authorList>
    </citation>
    <scope>NUCLEOTIDE SEQUENCE [LARGE SCALE GENOMIC DNA]</scope>
</reference>
<comment type="caution">
    <text evidence="1">The sequence shown here is derived from an EMBL/GenBank/DDBJ whole genome shotgun (WGS) entry which is preliminary data.</text>
</comment>
<dbReference type="InterPro" id="IPR012349">
    <property type="entry name" value="Split_barrel_FMN-bd"/>
</dbReference>
<dbReference type="AlphaFoldDB" id="A0A2W4TYV1"/>
<gene>
    <name evidence="1" type="ORF">DCF25_16920</name>
</gene>
<dbReference type="InterPro" id="IPR024747">
    <property type="entry name" value="Pyridox_Oxase-rel"/>
</dbReference>
<dbReference type="SUPFAM" id="SSF50475">
    <property type="entry name" value="FMN-binding split barrel"/>
    <property type="match status" value="1"/>
</dbReference>
<dbReference type="EMBL" id="QBMC01000137">
    <property type="protein sequence ID" value="PZO12874.1"/>
    <property type="molecule type" value="Genomic_DNA"/>
</dbReference>
<dbReference type="Proteomes" id="UP000249354">
    <property type="component" value="Unassembled WGS sequence"/>
</dbReference>
<name>A0A2W4TYV1_9CYAN</name>
<dbReference type="PANTHER" id="PTHR34071">
    <property type="entry name" value="5-NITROIMIDAZOLE ANTIBIOTICS RESISTANCE PROTEIN, NIMA-FAMILY-RELATED PROTEIN-RELATED"/>
    <property type="match status" value="1"/>
</dbReference>
<reference evidence="1 2" key="2">
    <citation type="submission" date="2018-06" db="EMBL/GenBank/DDBJ databases">
        <title>Metagenomic assembly of (sub)arctic Cyanobacteria and their associated microbiome from non-axenic cultures.</title>
        <authorList>
            <person name="Baurain D."/>
        </authorList>
    </citation>
    <scope>NUCLEOTIDE SEQUENCE [LARGE SCALE GENOMIC DNA]</scope>
    <source>
        <strain evidence="1">ULC129bin1</strain>
    </source>
</reference>
<accession>A0A2W4TYV1</accession>
<evidence type="ECO:0000313" key="2">
    <source>
        <dbReference type="Proteomes" id="UP000249354"/>
    </source>
</evidence>
<protein>
    <submittedName>
        <fullName evidence="1">Pyridoxamine 5'-phosphate oxidase family protein</fullName>
    </submittedName>
</protein>
<proteinExistence type="predicted"/>
<dbReference type="PANTHER" id="PTHR34071:SF2">
    <property type="entry name" value="FLAVIN-NUCLEOTIDE-BINDING PROTEIN"/>
    <property type="match status" value="1"/>
</dbReference>
<dbReference type="Gene3D" id="2.30.110.10">
    <property type="entry name" value="Electron Transport, Fmn-binding Protein, Chain A"/>
    <property type="match status" value="1"/>
</dbReference>
<organism evidence="1 2">
    <name type="scientific">Leptolyngbya foveolarum</name>
    <dbReference type="NCBI Taxonomy" id="47253"/>
    <lineage>
        <taxon>Bacteria</taxon>
        <taxon>Bacillati</taxon>
        <taxon>Cyanobacteriota</taxon>
        <taxon>Cyanophyceae</taxon>
        <taxon>Leptolyngbyales</taxon>
        <taxon>Leptolyngbyaceae</taxon>
        <taxon>Leptolyngbya group</taxon>
        <taxon>Leptolyngbya</taxon>
    </lineage>
</organism>
<evidence type="ECO:0000313" key="1">
    <source>
        <dbReference type="EMBL" id="PZO12874.1"/>
    </source>
</evidence>
<dbReference type="Pfam" id="PF12900">
    <property type="entry name" value="Pyridox_ox_2"/>
    <property type="match status" value="1"/>
</dbReference>
<sequence length="216" mass="23821">MTHPLKTDRTQVKRAPKRGQYDFETIAQILDEGLVCQVGFVVEGRPIVIPTAYGRIGDKVYIHGASASRMLKSLLTGIDVCFTVTLLDGLVLARSAYHHSMNYRSVVLFGKAENVMDGDEKMTALKAFTEHVVKGRWEEVRSPNPQELAATCVLALPITEASAKIRTGPPIDAEEDYELPVWAGVLPLTTEAGPVMTDPKMTSDVPIPNNVLKYRR</sequence>